<dbReference type="EMBL" id="DS027052">
    <property type="protein sequence ID" value="EAW11461.1"/>
    <property type="molecule type" value="Genomic_DNA"/>
</dbReference>
<dbReference type="InterPro" id="IPR000210">
    <property type="entry name" value="BTB/POZ_dom"/>
</dbReference>
<dbReference type="eggNOG" id="ENOG502SQDU">
    <property type="taxonomic scope" value="Eukaryota"/>
</dbReference>
<dbReference type="Pfam" id="PF00651">
    <property type="entry name" value="BTB"/>
    <property type="match status" value="1"/>
</dbReference>
<dbReference type="KEGG" id="act:ACLA_091590"/>
<dbReference type="HOGENOM" id="CLU_057752_5_1_1"/>
<dbReference type="OrthoDB" id="6359816at2759"/>
<proteinExistence type="predicted"/>
<protein>
    <submittedName>
        <fullName evidence="2">BTB/POZ domain protein</fullName>
    </submittedName>
</protein>
<evidence type="ECO:0000259" key="1">
    <source>
        <dbReference type="PROSITE" id="PS50097"/>
    </source>
</evidence>
<dbReference type="Proteomes" id="UP000006701">
    <property type="component" value="Unassembled WGS sequence"/>
</dbReference>
<keyword evidence="3" id="KW-1185">Reference proteome</keyword>
<organism evidence="2 3">
    <name type="scientific">Aspergillus clavatus (strain ATCC 1007 / CBS 513.65 / DSM 816 / NCTC 3887 / NRRL 1 / QM 1276 / 107)</name>
    <dbReference type="NCBI Taxonomy" id="344612"/>
    <lineage>
        <taxon>Eukaryota</taxon>
        <taxon>Fungi</taxon>
        <taxon>Dikarya</taxon>
        <taxon>Ascomycota</taxon>
        <taxon>Pezizomycotina</taxon>
        <taxon>Eurotiomycetes</taxon>
        <taxon>Eurotiomycetidae</taxon>
        <taxon>Eurotiales</taxon>
        <taxon>Aspergillaceae</taxon>
        <taxon>Aspergillus</taxon>
        <taxon>Aspergillus subgen. Fumigati</taxon>
    </lineage>
</organism>
<dbReference type="VEuPathDB" id="FungiDB:ACLA_091590"/>
<reference evidence="2 3" key="1">
    <citation type="journal article" date="2008" name="PLoS Genet.">
        <title>Genomic islands in the pathogenic filamentous fungus Aspergillus fumigatus.</title>
        <authorList>
            <person name="Fedorova N.D."/>
            <person name="Khaldi N."/>
            <person name="Joardar V.S."/>
            <person name="Maiti R."/>
            <person name="Amedeo P."/>
            <person name="Anderson M.J."/>
            <person name="Crabtree J."/>
            <person name="Silva J.C."/>
            <person name="Badger J.H."/>
            <person name="Albarraq A."/>
            <person name="Angiuoli S."/>
            <person name="Bussey H."/>
            <person name="Bowyer P."/>
            <person name="Cotty P.J."/>
            <person name="Dyer P.S."/>
            <person name="Egan A."/>
            <person name="Galens K."/>
            <person name="Fraser-Liggett C.M."/>
            <person name="Haas B.J."/>
            <person name="Inman J.M."/>
            <person name="Kent R."/>
            <person name="Lemieux S."/>
            <person name="Malavazi I."/>
            <person name="Orvis J."/>
            <person name="Roemer T."/>
            <person name="Ronning C.M."/>
            <person name="Sundaram J.P."/>
            <person name="Sutton G."/>
            <person name="Turner G."/>
            <person name="Venter J.C."/>
            <person name="White O.R."/>
            <person name="Whitty B.R."/>
            <person name="Youngman P."/>
            <person name="Wolfe K.H."/>
            <person name="Goldman G.H."/>
            <person name="Wortman J.R."/>
            <person name="Jiang B."/>
            <person name="Denning D.W."/>
            <person name="Nierman W.C."/>
        </authorList>
    </citation>
    <scope>NUCLEOTIDE SEQUENCE [LARGE SCALE GENOMIC DNA]</scope>
    <source>
        <strain evidence="3">ATCC 1007 / CBS 513.65 / DSM 816 / NCTC 3887 / NRRL 1</strain>
    </source>
</reference>
<name>A1CF12_ASPCL</name>
<accession>A1CF12</accession>
<dbReference type="CDD" id="cd18186">
    <property type="entry name" value="BTB_POZ_ZBTB_KLHL-like"/>
    <property type="match status" value="1"/>
</dbReference>
<dbReference type="SUPFAM" id="SSF54695">
    <property type="entry name" value="POZ domain"/>
    <property type="match status" value="1"/>
</dbReference>
<dbReference type="AlphaFoldDB" id="A1CF12"/>
<evidence type="ECO:0000313" key="2">
    <source>
        <dbReference type="EMBL" id="EAW11461.1"/>
    </source>
</evidence>
<dbReference type="OMA" id="DMEIVCN"/>
<dbReference type="GeneID" id="4705128"/>
<dbReference type="Gene3D" id="3.30.710.10">
    <property type="entry name" value="Potassium Channel Kv1.1, Chain A"/>
    <property type="match status" value="1"/>
</dbReference>
<dbReference type="STRING" id="344612.A1CF12"/>
<dbReference type="RefSeq" id="XP_001272887.1">
    <property type="nucleotide sequence ID" value="XM_001272886.1"/>
</dbReference>
<dbReference type="InterPro" id="IPR011333">
    <property type="entry name" value="SKP1/BTB/POZ_sf"/>
</dbReference>
<evidence type="ECO:0000313" key="3">
    <source>
        <dbReference type="Proteomes" id="UP000006701"/>
    </source>
</evidence>
<dbReference type="PANTHER" id="PTHR47843:SF5">
    <property type="entry name" value="BTB_POZ DOMAIN PROTEIN"/>
    <property type="match status" value="1"/>
</dbReference>
<feature type="domain" description="BTB" evidence="1">
    <location>
        <begin position="20"/>
        <end position="86"/>
    </location>
</feature>
<dbReference type="PANTHER" id="PTHR47843">
    <property type="entry name" value="BTB DOMAIN-CONTAINING PROTEIN-RELATED"/>
    <property type="match status" value="1"/>
</dbReference>
<gene>
    <name evidence="2" type="ORF">ACLA_091590</name>
</gene>
<sequence length="239" mass="27369">MGTDMSSLLTALSRKNGSFSDFQVKCGASTFSLHRCIVCPQSRFFDKAMSSQFQETESKEVTIYDDPLIVTKMIDYLYSADYDDSSDKDLPKCQECSDTTESESEEVAIIGSDNEYDVAPAPIWQVKESKAHVNAKVYVIADKYGINELKNLAREKLESNLQHDWKDTEFIPIVEYTYGPECPKQSDLQSIITKYSIQHLSTLKESRRFHEVLKQFPEFGYEFSVLAMEKVAQLEVQLW</sequence>
<dbReference type="PROSITE" id="PS50097">
    <property type="entry name" value="BTB"/>
    <property type="match status" value="1"/>
</dbReference>